<keyword evidence="4" id="KW-0808">Transferase</keyword>
<dbReference type="InterPro" id="IPR053537">
    <property type="entry name" value="DNA-guanine_TGase"/>
</dbReference>
<gene>
    <name evidence="4" type="ORF">EDM56_02200</name>
</gene>
<protein>
    <submittedName>
        <fullName evidence="4">tRNA-guanine transglycosylase</fullName>
        <ecNumber evidence="4">2.4.2.-</ecNumber>
    </submittedName>
</protein>
<dbReference type="Gene3D" id="3.20.20.105">
    <property type="entry name" value="Queuine tRNA-ribosyltransferase-like"/>
    <property type="match status" value="1"/>
</dbReference>
<evidence type="ECO:0000256" key="1">
    <source>
        <dbReference type="ARBA" id="ARBA00022723"/>
    </source>
</evidence>
<dbReference type="RefSeq" id="WP_122916233.1">
    <property type="nucleotide sequence ID" value="NZ_RHHQ01000003.1"/>
</dbReference>
<dbReference type="InterPro" id="IPR036511">
    <property type="entry name" value="TGT-like_sf"/>
</dbReference>
<dbReference type="PANTHER" id="PTHR43468">
    <property type="match status" value="1"/>
</dbReference>
<keyword evidence="5" id="KW-1185">Reference proteome</keyword>
<dbReference type="InterPro" id="IPR049251">
    <property type="entry name" value="DUF6884"/>
</dbReference>
<reference evidence="4 5" key="1">
    <citation type="submission" date="2018-10" db="EMBL/GenBank/DDBJ databases">
        <title>Phylogenomics of Brevibacillus.</title>
        <authorList>
            <person name="Dunlap C."/>
        </authorList>
    </citation>
    <scope>NUCLEOTIDE SEQUENCE [LARGE SCALE GENOMIC DNA]</scope>
    <source>
        <strain evidence="4 5">JCM 15716</strain>
    </source>
</reference>
<dbReference type="SUPFAM" id="SSF51713">
    <property type="entry name" value="tRNA-guanine transglycosylase"/>
    <property type="match status" value="1"/>
</dbReference>
<accession>A0A3M8DWP1</accession>
<dbReference type="NCBIfam" id="TIGR00449">
    <property type="entry name" value="tgt_general"/>
    <property type="match status" value="1"/>
</dbReference>
<evidence type="ECO:0000259" key="3">
    <source>
        <dbReference type="Pfam" id="PF21818"/>
    </source>
</evidence>
<proteinExistence type="predicted"/>
<dbReference type="PANTHER" id="PTHR43468:SF1">
    <property type="entry name" value="TRNA-GUANOSINE(34) QUEUINE TRANSGLYCOSYLASE"/>
    <property type="match status" value="1"/>
</dbReference>
<dbReference type="OrthoDB" id="233198at2"/>
<dbReference type="NCBIfam" id="NF041059">
    <property type="entry name" value="DpdA"/>
    <property type="match status" value="1"/>
</dbReference>
<dbReference type="GO" id="GO:0016757">
    <property type="term" value="F:glycosyltransferase activity"/>
    <property type="evidence" value="ECO:0007669"/>
    <property type="project" value="UniProtKB-KW"/>
</dbReference>
<dbReference type="EC" id="2.4.2.-" evidence="4"/>
<dbReference type="Pfam" id="PF01702">
    <property type="entry name" value="TGT"/>
    <property type="match status" value="1"/>
</dbReference>
<dbReference type="InterPro" id="IPR002616">
    <property type="entry name" value="tRNA_ribo_trans-like"/>
</dbReference>
<feature type="domain" description="tRNA-guanine(15) transglycosylase-like" evidence="2">
    <location>
        <begin position="334"/>
        <end position="671"/>
    </location>
</feature>
<keyword evidence="1" id="KW-0479">Metal-binding</keyword>
<comment type="caution">
    <text evidence="4">The sequence shown here is derived from an EMBL/GenBank/DDBJ whole genome shotgun (WGS) entry which is preliminary data.</text>
</comment>
<organism evidence="4 5">
    <name type="scientific">Brevibacillus fluminis</name>
    <dbReference type="NCBI Taxonomy" id="511487"/>
    <lineage>
        <taxon>Bacteria</taxon>
        <taxon>Bacillati</taxon>
        <taxon>Bacillota</taxon>
        <taxon>Bacilli</taxon>
        <taxon>Bacillales</taxon>
        <taxon>Paenibacillaceae</taxon>
        <taxon>Brevibacillus</taxon>
    </lineage>
</organism>
<evidence type="ECO:0000313" key="4">
    <source>
        <dbReference type="EMBL" id="RNB92528.1"/>
    </source>
</evidence>
<feature type="domain" description="DUF6884" evidence="3">
    <location>
        <begin position="43"/>
        <end position="147"/>
    </location>
</feature>
<evidence type="ECO:0000313" key="5">
    <source>
        <dbReference type="Proteomes" id="UP000271031"/>
    </source>
</evidence>
<dbReference type="GO" id="GO:0006400">
    <property type="term" value="P:tRNA modification"/>
    <property type="evidence" value="ECO:0007669"/>
    <property type="project" value="InterPro"/>
</dbReference>
<name>A0A3M8DWP1_9BACL</name>
<dbReference type="Pfam" id="PF21818">
    <property type="entry name" value="DUF6884"/>
    <property type="match status" value="1"/>
</dbReference>
<dbReference type="EMBL" id="RHHQ01000003">
    <property type="protein sequence ID" value="RNB92528.1"/>
    <property type="molecule type" value="Genomic_DNA"/>
</dbReference>
<evidence type="ECO:0000259" key="2">
    <source>
        <dbReference type="Pfam" id="PF01702"/>
    </source>
</evidence>
<keyword evidence="4" id="KW-0328">Glycosyltransferase</keyword>
<dbReference type="AlphaFoldDB" id="A0A3M8DWP1"/>
<dbReference type="GO" id="GO:0046872">
    <property type="term" value="F:metal ion binding"/>
    <property type="evidence" value="ECO:0007669"/>
    <property type="project" value="UniProtKB-KW"/>
</dbReference>
<sequence>MGKRILVVTSCTGEKKFNPENQLVFEDFVNKERLVVREGELIDYQLPAGEMYTGSQHISLMEGVKKYRLNGGKIDVSIISAGYGLLDESDLVVPYEVTFNSMDTQTIKKWSKTQGISKRLQDKIKSYDLVFFLLGDKYLQSVDWPLEVDMNQRLIFFAGGSSKAKVLLGDRTHVLAIGEKEAKKFKFGLIGIKGFLFAHLLKRVAAFETEALWTSILEEPKKVRECILQSLDERFSQLDLFETESTDDHLLEFYNELFPVPDSLFAKNFKSEFKFFIPENDDRVDPNYDFFNDHSEKDRNPLINDVYAHEIFGTPQYDGVLVSKVNIDNATRQKRTLIEDMGVHQFLRLPSDYPIMGDCGAFSYIDKDVPPYTTDEIIKYYDDYGFDYGVSVDHLIVGPFKSDEIIKKQRYEITLSMAEEFINKHKANRERYKFHPIGIVQGWDPVSFRKAVQHLISLGYDYIALGGLAREQSEKIYEILKEISPYIPHEKFRMHLFGVARDMRTMSSFHKLGVTSFDSSSPLRRAWLGTGHNYHTKSGKHYTAIRIPEAKETAGRVKKMIQEGKGEFQAFKNLEQEALNALRAFSSGDIEFEIALAAILKYDEMLGEKREVHEELYRELLTERPWESCECKVCRSIDIDVVVFRGNNRNRRRGFHNTHVYYAQLNELKKELNK</sequence>
<dbReference type="Proteomes" id="UP000271031">
    <property type="component" value="Unassembled WGS sequence"/>
</dbReference>